<dbReference type="Proteomes" id="UP000192276">
    <property type="component" value="Unassembled WGS sequence"/>
</dbReference>
<protein>
    <submittedName>
        <fullName evidence="2">Uncharacterized protein</fullName>
    </submittedName>
</protein>
<dbReference type="EMBL" id="LWBP01000001">
    <property type="protein sequence ID" value="OQP68266.1"/>
    <property type="molecule type" value="Genomic_DNA"/>
</dbReference>
<dbReference type="AlphaFoldDB" id="A0A1V9GCW7"/>
<name>A0A1V9GCW7_9BACT</name>
<dbReference type="STRING" id="550983.A4R26_00190"/>
<accession>A0A1V9GCW7</accession>
<dbReference type="RefSeq" id="WP_081158427.1">
    <property type="nucleotide sequence ID" value="NZ_LWBP01000001.1"/>
</dbReference>
<evidence type="ECO:0000313" key="3">
    <source>
        <dbReference type="Proteomes" id="UP000192276"/>
    </source>
</evidence>
<evidence type="ECO:0000256" key="1">
    <source>
        <dbReference type="SAM" id="MobiDB-lite"/>
    </source>
</evidence>
<comment type="caution">
    <text evidence="2">The sequence shown here is derived from an EMBL/GenBank/DDBJ whole genome shotgun (WGS) entry which is preliminary data.</text>
</comment>
<keyword evidence="3" id="KW-1185">Reference proteome</keyword>
<evidence type="ECO:0000313" key="2">
    <source>
        <dbReference type="EMBL" id="OQP68266.1"/>
    </source>
</evidence>
<reference evidence="3" key="1">
    <citation type="submission" date="2016-04" db="EMBL/GenBank/DDBJ databases">
        <authorList>
            <person name="Chen L."/>
            <person name="Zhuang W."/>
            <person name="Wang G."/>
        </authorList>
    </citation>
    <scope>NUCLEOTIDE SEQUENCE [LARGE SCALE GENOMIC DNA]</scope>
    <source>
        <strain evidence="3">208</strain>
    </source>
</reference>
<organism evidence="2 3">
    <name type="scientific">Niastella populi</name>
    <dbReference type="NCBI Taxonomy" id="550983"/>
    <lineage>
        <taxon>Bacteria</taxon>
        <taxon>Pseudomonadati</taxon>
        <taxon>Bacteroidota</taxon>
        <taxon>Chitinophagia</taxon>
        <taxon>Chitinophagales</taxon>
        <taxon>Chitinophagaceae</taxon>
        <taxon>Niastella</taxon>
    </lineage>
</organism>
<feature type="region of interest" description="Disordered" evidence="1">
    <location>
        <begin position="1"/>
        <end position="45"/>
    </location>
</feature>
<feature type="compositionally biased region" description="Polar residues" evidence="1">
    <location>
        <begin position="9"/>
        <end position="31"/>
    </location>
</feature>
<proteinExistence type="predicted"/>
<sequence length="288" mass="32939">MQPVALQKKQASQPAVTTNGKATNNPLQQKSAGEKDDPLQMNPLQLKQPANNPIQLKQDLHEAACTCATCCPVQRVKVPDTHDHSDARRYAQERVYSKTPMVSGGSGRRVATCEACNKAEFMDRLQVDHMVPEAFLLKLLDVYNEDKARGETIADELQLDWTKRDEFDSSLTNENFSTSMRERYGNYKVKKGLDFKGYQYEVLSDTNNLWMLCPECNGKKEKTDKLLKVDYEALNDYYKNGSKNRKQIMKKHLSKWIKTGYYWDPKAVQQKIDIPNSPGYSDPVEMDL</sequence>
<gene>
    <name evidence="2" type="ORF">A4R26_00190</name>
</gene>